<protein>
    <recommendedName>
        <fullName evidence="7">Sulfhydryl oxidase</fullName>
        <ecNumber evidence="7">1.8.3.2</ecNumber>
    </recommendedName>
</protein>
<dbReference type="EC" id="1.8.3.2" evidence="7"/>
<evidence type="ECO:0000256" key="6">
    <source>
        <dbReference type="ARBA" id="ARBA00048864"/>
    </source>
</evidence>
<dbReference type="InterPro" id="IPR017905">
    <property type="entry name" value="ERV/ALR_sulphydryl_oxidase"/>
</dbReference>
<evidence type="ECO:0000259" key="8">
    <source>
        <dbReference type="PROSITE" id="PS51324"/>
    </source>
</evidence>
<evidence type="ECO:0000256" key="4">
    <source>
        <dbReference type="ARBA" id="ARBA00023002"/>
    </source>
</evidence>
<dbReference type="SUPFAM" id="SSF69000">
    <property type="entry name" value="FAD-dependent thiol oxidase"/>
    <property type="match status" value="1"/>
</dbReference>
<keyword evidence="3 7" id="KW-0274">FAD</keyword>
<dbReference type="RefSeq" id="YP_010780674.1">
    <property type="nucleotide sequence ID" value="NC_075038.1"/>
</dbReference>
<evidence type="ECO:0000256" key="3">
    <source>
        <dbReference type="ARBA" id="ARBA00022827"/>
    </source>
</evidence>
<evidence type="ECO:0000313" key="9">
    <source>
        <dbReference type="EMBL" id="QKU34060.1"/>
    </source>
</evidence>
<dbReference type="Pfam" id="PF04777">
    <property type="entry name" value="Evr1_Alr"/>
    <property type="match status" value="1"/>
</dbReference>
<dbReference type="InterPro" id="IPR039799">
    <property type="entry name" value="ALR/ERV"/>
</dbReference>
<dbReference type="PANTHER" id="PTHR12645:SF0">
    <property type="entry name" value="FAD-LINKED SULFHYDRYL OXIDASE ALR"/>
    <property type="match status" value="1"/>
</dbReference>
<dbReference type="PROSITE" id="PS51324">
    <property type="entry name" value="ERV_ALR"/>
    <property type="match status" value="1"/>
</dbReference>
<sequence length="148" mass="17825">MGSRNFNEWGPKAWAIFHEKAIRYPKNPCKCDIKKILHFYNKKFLEYVGCDSCKRDYKKIICRNPVRANSQTDLFMWTVDIHNIVNLKLGKEVISYNEAFRIWSRLTMEKSYKCDRCCDSGYYYDTINPIRCQTLYSYDDDDSDWEYD</sequence>
<comment type="catalytic activity">
    <reaction evidence="6 7">
        <text>2 R'C(R)SH + O2 = R'C(R)S-S(R)CR' + H2O2</text>
        <dbReference type="Rhea" id="RHEA:17357"/>
        <dbReference type="ChEBI" id="CHEBI:15379"/>
        <dbReference type="ChEBI" id="CHEBI:16240"/>
        <dbReference type="ChEBI" id="CHEBI:16520"/>
        <dbReference type="ChEBI" id="CHEBI:17412"/>
        <dbReference type="EC" id="1.8.3.2"/>
    </reaction>
</comment>
<dbReference type="GO" id="GO:0016971">
    <property type="term" value="F:flavin-dependent sulfhydryl oxidase activity"/>
    <property type="evidence" value="ECO:0007669"/>
    <property type="project" value="InterPro"/>
</dbReference>
<keyword evidence="5" id="KW-1015">Disulfide bond</keyword>
<proteinExistence type="predicted"/>
<dbReference type="PANTHER" id="PTHR12645">
    <property type="entry name" value="ALR/ERV"/>
    <property type="match status" value="1"/>
</dbReference>
<dbReference type="GeneID" id="80517365"/>
<comment type="cofactor">
    <cofactor evidence="1 7">
        <name>FAD</name>
        <dbReference type="ChEBI" id="CHEBI:57692"/>
    </cofactor>
</comment>
<evidence type="ECO:0000256" key="1">
    <source>
        <dbReference type="ARBA" id="ARBA00001974"/>
    </source>
</evidence>
<evidence type="ECO:0000256" key="5">
    <source>
        <dbReference type="ARBA" id="ARBA00023157"/>
    </source>
</evidence>
<dbReference type="Gene3D" id="1.20.120.310">
    <property type="entry name" value="ERV/ALR sulfhydryl oxidase domain"/>
    <property type="match status" value="1"/>
</dbReference>
<dbReference type="EMBL" id="MF405918">
    <property type="protein sequence ID" value="QKU34060.1"/>
    <property type="molecule type" value="Genomic_DNA"/>
</dbReference>
<reference evidence="9" key="2">
    <citation type="journal article" date="2018" name="Nat. Commun.">
        <title>Tailed giant Tupanvirus possesses the most complete translational apparatus of the known virosphere.</title>
        <authorList>
            <person name="Abrahao J."/>
            <person name="Silva L."/>
            <person name="Silva L.S."/>
            <person name="Khalil J.Y.B."/>
            <person name="Rodrigues R."/>
            <person name="Arantes T."/>
            <person name="Assis F."/>
            <person name="Boratto P."/>
            <person name="Andrade M."/>
            <person name="Kroon E.G."/>
            <person name="Ribeiro B."/>
            <person name="Bergier I."/>
            <person name="Seligmann H."/>
            <person name="Ghigo E."/>
            <person name="Colson P."/>
            <person name="Levasseur A."/>
            <person name="Kroemer G."/>
            <person name="Raoult D."/>
            <person name="La Scola B."/>
        </authorList>
    </citation>
    <scope>NUCLEOTIDE SEQUENCE [LARGE SCALE GENOMIC DNA]</scope>
    <source>
        <strain evidence="9">Deep ocean</strain>
    </source>
</reference>
<accession>A0A6N1NH93</accession>
<name>A0A6N1NH93_9VIRU</name>
<dbReference type="KEGG" id="vg:80517365"/>
<keyword evidence="4 7" id="KW-0560">Oxidoreductase</keyword>
<dbReference type="GO" id="GO:0050660">
    <property type="term" value="F:flavin adenine dinucleotide binding"/>
    <property type="evidence" value="ECO:0007669"/>
    <property type="project" value="TreeGrafter"/>
</dbReference>
<keyword evidence="2 7" id="KW-0285">Flavoprotein</keyword>
<organism evidence="9">
    <name type="scientific">Tupanvirus deep ocean</name>
    <dbReference type="NCBI Taxonomy" id="2126984"/>
    <lineage>
        <taxon>Viruses</taxon>
        <taxon>Varidnaviria</taxon>
        <taxon>Bamfordvirae</taxon>
        <taxon>Nucleocytoviricota</taxon>
        <taxon>Megaviricetes</taxon>
        <taxon>Imitervirales</taxon>
        <taxon>Mimiviridae</taxon>
        <taxon>Megamimivirinae</taxon>
        <taxon>Tupanvirus</taxon>
        <taxon>Tupanvirus altamarinense</taxon>
    </lineage>
</organism>
<reference evidence="9" key="1">
    <citation type="submission" date="2017-06" db="EMBL/GenBank/DDBJ databases">
        <authorList>
            <person name="Assis F.L."/>
            <person name="Abrahao J.S."/>
            <person name="Silva L."/>
            <person name="Khalil J.B."/>
            <person name="Rodrigues R."/>
            <person name="Silva L.S."/>
            <person name="Boratto P."/>
            <person name="Andrade M."/>
            <person name="Kroon E.G."/>
            <person name="Ribeiro B."/>
            <person name="Bergier I."/>
            <person name="Seligmann H."/>
            <person name="Ghigo E."/>
            <person name="Colson P."/>
            <person name="Levasseur A."/>
            <person name="Raoult D."/>
            <person name="Scola B.L."/>
        </authorList>
    </citation>
    <scope>NUCLEOTIDE SEQUENCE</scope>
    <source>
        <strain evidence="9">Deep ocean</strain>
    </source>
</reference>
<dbReference type="InterPro" id="IPR036774">
    <property type="entry name" value="ERV/ALR_sulphydryl_oxid_sf"/>
</dbReference>
<evidence type="ECO:0000256" key="7">
    <source>
        <dbReference type="RuleBase" id="RU371123"/>
    </source>
</evidence>
<feature type="domain" description="ERV/ALR sulfhydryl oxidase" evidence="8">
    <location>
        <begin position="2"/>
        <end position="103"/>
    </location>
</feature>
<evidence type="ECO:0000256" key="2">
    <source>
        <dbReference type="ARBA" id="ARBA00022630"/>
    </source>
</evidence>